<keyword evidence="2 3" id="KW-0040">ANK repeat</keyword>
<dbReference type="EMBL" id="JAQQWL010000012">
    <property type="protein sequence ID" value="KAK8043850.1"/>
    <property type="molecule type" value="Genomic_DNA"/>
</dbReference>
<dbReference type="Proteomes" id="UP001480595">
    <property type="component" value="Unassembled WGS sequence"/>
</dbReference>
<feature type="repeat" description="ANK" evidence="3">
    <location>
        <begin position="354"/>
        <end position="387"/>
    </location>
</feature>
<accession>A0ABR1TD29</accession>
<evidence type="ECO:0000256" key="4">
    <source>
        <dbReference type="SAM" id="MobiDB-lite"/>
    </source>
</evidence>
<evidence type="ECO:0000313" key="6">
    <source>
        <dbReference type="Proteomes" id="UP001480595"/>
    </source>
</evidence>
<dbReference type="SUPFAM" id="SSF48403">
    <property type="entry name" value="Ankyrin repeat"/>
    <property type="match status" value="1"/>
</dbReference>
<dbReference type="InterPro" id="IPR050745">
    <property type="entry name" value="Multifunctional_regulatory"/>
</dbReference>
<dbReference type="PROSITE" id="PS50088">
    <property type="entry name" value="ANK_REPEAT"/>
    <property type="match status" value="1"/>
</dbReference>
<evidence type="ECO:0000256" key="2">
    <source>
        <dbReference type="ARBA" id="ARBA00023043"/>
    </source>
</evidence>
<dbReference type="InterPro" id="IPR002110">
    <property type="entry name" value="Ankyrin_rpt"/>
</dbReference>
<protein>
    <submittedName>
        <fullName evidence="5">Ankyrin repeat protein</fullName>
    </submittedName>
</protein>
<dbReference type="Pfam" id="PF12796">
    <property type="entry name" value="Ank_2"/>
    <property type="match status" value="1"/>
</dbReference>
<comment type="caution">
    <text evidence="5">The sequence shown here is derived from an EMBL/GenBank/DDBJ whole genome shotgun (WGS) entry which is preliminary data.</text>
</comment>
<dbReference type="InterPro" id="IPR036770">
    <property type="entry name" value="Ankyrin_rpt-contain_sf"/>
</dbReference>
<feature type="region of interest" description="Disordered" evidence="4">
    <location>
        <begin position="443"/>
        <end position="486"/>
    </location>
</feature>
<organism evidence="5 6">
    <name type="scientific">Apiospora phragmitis</name>
    <dbReference type="NCBI Taxonomy" id="2905665"/>
    <lineage>
        <taxon>Eukaryota</taxon>
        <taxon>Fungi</taxon>
        <taxon>Dikarya</taxon>
        <taxon>Ascomycota</taxon>
        <taxon>Pezizomycotina</taxon>
        <taxon>Sordariomycetes</taxon>
        <taxon>Xylariomycetidae</taxon>
        <taxon>Amphisphaeriales</taxon>
        <taxon>Apiosporaceae</taxon>
        <taxon>Apiospora</taxon>
    </lineage>
</organism>
<keyword evidence="1" id="KW-0677">Repeat</keyword>
<dbReference type="GeneID" id="92097160"/>
<sequence>MSLPGPARAPGFDEVAWCREVVPPKDPDGRFYDITKRDDAAAFEEYLHASHKFVHNRTIPYVSSHGTPWDVAVKCGSVRILEALLKYGSYDDADERDWWDPSMPNPWYRYLTHRAIEWGQIEVLRFLLGRPVADVHEQDSCGGGWTPILTACYRFSQEYPDGTTPEAWLDKFERIIALLLAAGANARDVVFYHEEERYYLEPDDTDAVKQGALIPSTFESNRTTLLHIASGCHNVATVQFLLDTLEGPAMARQRDGCGQLALPVAAKGFFSRHREYTGALSDAEVARRAIETMKALLPYNDVNERGERGMTALALAARYFERPTSAYDSSCYDPVVQFLLNHGADPSDDVGDNCGNTPLHAALHYVERIGTVRLLLSYGARADVKNHKGDTPVHCAARLTGYVRLRQGKQGVETLDDREKRQQQATQRQREVMQLLLDSLGSTDILDQPNQEGEMPRQIEQLYDGRDTGGPGNGFGMDSPPGKGSP</sequence>
<dbReference type="Gene3D" id="1.25.40.20">
    <property type="entry name" value="Ankyrin repeat-containing domain"/>
    <property type="match status" value="2"/>
</dbReference>
<dbReference type="Pfam" id="PF13637">
    <property type="entry name" value="Ank_4"/>
    <property type="match status" value="1"/>
</dbReference>
<evidence type="ECO:0000256" key="1">
    <source>
        <dbReference type="ARBA" id="ARBA00022737"/>
    </source>
</evidence>
<dbReference type="PROSITE" id="PS50297">
    <property type="entry name" value="ANK_REP_REGION"/>
    <property type="match status" value="1"/>
</dbReference>
<dbReference type="RefSeq" id="XP_066710245.1">
    <property type="nucleotide sequence ID" value="XM_066864097.1"/>
</dbReference>
<proteinExistence type="predicted"/>
<evidence type="ECO:0000313" key="5">
    <source>
        <dbReference type="EMBL" id="KAK8043850.1"/>
    </source>
</evidence>
<reference evidence="5 6" key="1">
    <citation type="submission" date="2023-01" db="EMBL/GenBank/DDBJ databases">
        <title>Analysis of 21 Apiospora genomes using comparative genomics revels a genus with tremendous synthesis potential of carbohydrate active enzymes and secondary metabolites.</title>
        <authorList>
            <person name="Sorensen T."/>
        </authorList>
    </citation>
    <scope>NUCLEOTIDE SEQUENCE [LARGE SCALE GENOMIC DNA]</scope>
    <source>
        <strain evidence="5 6">CBS 135458</strain>
    </source>
</reference>
<keyword evidence="6" id="KW-1185">Reference proteome</keyword>
<dbReference type="SMART" id="SM00248">
    <property type="entry name" value="ANK"/>
    <property type="match status" value="7"/>
</dbReference>
<evidence type="ECO:0000256" key="3">
    <source>
        <dbReference type="PROSITE-ProRule" id="PRU00023"/>
    </source>
</evidence>
<name>A0ABR1TD29_9PEZI</name>
<dbReference type="PANTHER" id="PTHR24189:SF50">
    <property type="entry name" value="ANKYRIN REPEAT AND SOCS BOX PROTEIN 2"/>
    <property type="match status" value="1"/>
</dbReference>
<dbReference type="PANTHER" id="PTHR24189">
    <property type="entry name" value="MYOTROPHIN"/>
    <property type="match status" value="1"/>
</dbReference>
<gene>
    <name evidence="5" type="ORF">PG994_012688</name>
</gene>